<gene>
    <name evidence="9 13" type="primary">dnaJ</name>
    <name evidence="13" type="ORF">KDX31_17205</name>
</gene>
<dbReference type="PRINTS" id="PR00625">
    <property type="entry name" value="JDOMAIN"/>
</dbReference>
<protein>
    <recommendedName>
        <fullName evidence="9">Chaperone protein DnaJ</fullName>
    </recommendedName>
</protein>
<evidence type="ECO:0000256" key="7">
    <source>
        <dbReference type="ARBA" id="ARBA00023016"/>
    </source>
</evidence>
<dbReference type="SUPFAM" id="SSF49493">
    <property type="entry name" value="HSP40/DnaJ peptide-binding domain"/>
    <property type="match status" value="2"/>
</dbReference>
<dbReference type="InterPro" id="IPR018253">
    <property type="entry name" value="DnaJ_domain_CS"/>
</dbReference>
<evidence type="ECO:0000256" key="8">
    <source>
        <dbReference type="ARBA" id="ARBA00023186"/>
    </source>
</evidence>
<evidence type="ECO:0000259" key="12">
    <source>
        <dbReference type="PROSITE" id="PS51188"/>
    </source>
</evidence>
<organism evidence="13 14">
    <name type="scientific">Amphritea atlantica</name>
    <dbReference type="NCBI Taxonomy" id="355243"/>
    <lineage>
        <taxon>Bacteria</taxon>
        <taxon>Pseudomonadati</taxon>
        <taxon>Pseudomonadota</taxon>
        <taxon>Gammaproteobacteria</taxon>
        <taxon>Oceanospirillales</taxon>
        <taxon>Oceanospirillaceae</taxon>
        <taxon>Amphritea</taxon>
    </lineage>
</organism>
<comment type="subcellular location">
    <subcellularLocation>
        <location evidence="9">Cytoplasm</location>
    </subcellularLocation>
</comment>
<feature type="repeat" description="CXXCXGXG motif" evidence="9">
    <location>
        <begin position="203"/>
        <end position="210"/>
    </location>
</feature>
<dbReference type="PANTHER" id="PTHR43096">
    <property type="entry name" value="DNAJ HOMOLOG 1, MITOCHONDRIAL-RELATED"/>
    <property type="match status" value="1"/>
</dbReference>
<keyword evidence="8 9" id="KW-0143">Chaperone</keyword>
<evidence type="ECO:0000313" key="13">
    <source>
        <dbReference type="EMBL" id="UTW03045.1"/>
    </source>
</evidence>
<feature type="binding site" evidence="9">
    <location>
        <position position="206"/>
    </location>
    <ligand>
        <name>Zn(2+)</name>
        <dbReference type="ChEBI" id="CHEBI:29105"/>
        <label>1</label>
    </ligand>
</feature>
<feature type="binding site" evidence="9">
    <location>
        <position position="192"/>
    </location>
    <ligand>
        <name>Zn(2+)</name>
        <dbReference type="ChEBI" id="CHEBI:29105"/>
        <label>2</label>
    </ligand>
</feature>
<comment type="subunit">
    <text evidence="9">Homodimer.</text>
</comment>
<dbReference type="NCBIfam" id="NF008035">
    <property type="entry name" value="PRK10767.1"/>
    <property type="match status" value="1"/>
</dbReference>
<dbReference type="CDD" id="cd10747">
    <property type="entry name" value="DnaJ_C"/>
    <property type="match status" value="1"/>
</dbReference>
<keyword evidence="14" id="KW-1185">Reference proteome</keyword>
<dbReference type="Gene3D" id="1.10.287.110">
    <property type="entry name" value="DnaJ domain"/>
    <property type="match status" value="1"/>
</dbReference>
<dbReference type="SMART" id="SM00271">
    <property type="entry name" value="DnaJ"/>
    <property type="match status" value="1"/>
</dbReference>
<dbReference type="GO" id="GO:0016491">
    <property type="term" value="F:oxidoreductase activity"/>
    <property type="evidence" value="ECO:0007669"/>
    <property type="project" value="UniProtKB-KW"/>
</dbReference>
<evidence type="ECO:0000256" key="2">
    <source>
        <dbReference type="ARBA" id="ARBA00022705"/>
    </source>
</evidence>
<evidence type="ECO:0000256" key="10">
    <source>
        <dbReference type="PROSITE-ProRule" id="PRU00546"/>
    </source>
</evidence>
<feature type="zinc finger region" description="CR-type" evidence="10">
    <location>
        <begin position="137"/>
        <end position="215"/>
    </location>
</feature>
<comment type="function">
    <text evidence="9">Participates actively in the response to hyperosmotic and heat shock by preventing the aggregation of stress-denatured proteins and by disaggregating proteins, also in an autonomous, DnaK-independent fashion. Unfolded proteins bind initially to DnaJ; upon interaction with the DnaJ-bound protein, DnaK hydrolyzes its bound ATP, resulting in the formation of a stable complex. GrpE releases ADP from DnaK; ATP binding to DnaK triggers the release of the substrate protein, thus completing the reaction cycle. Several rounds of ATP-dependent interactions between DnaJ, DnaK and GrpE are required for fully efficient folding. Also involved, together with DnaK and GrpE, in the DNA replication of plasmids through activation of initiation proteins.</text>
</comment>
<proteinExistence type="inferred from homology"/>
<evidence type="ECO:0000256" key="5">
    <source>
        <dbReference type="ARBA" id="ARBA00022771"/>
    </source>
</evidence>
<evidence type="ECO:0000256" key="4">
    <source>
        <dbReference type="ARBA" id="ARBA00022737"/>
    </source>
</evidence>
<evidence type="ECO:0000259" key="11">
    <source>
        <dbReference type="PROSITE" id="PS50076"/>
    </source>
</evidence>
<feature type="binding site" evidence="9">
    <location>
        <position position="150"/>
    </location>
    <ligand>
        <name>Zn(2+)</name>
        <dbReference type="ChEBI" id="CHEBI:29105"/>
        <label>1</label>
    </ligand>
</feature>
<dbReference type="InterPro" id="IPR002939">
    <property type="entry name" value="DnaJ_C"/>
</dbReference>
<keyword evidence="6 9" id="KW-0862">Zinc</keyword>
<keyword evidence="4 9" id="KW-0677">Repeat</keyword>
<keyword evidence="13" id="KW-0560">Oxidoreductase</keyword>
<sequence>MSKKDFYDVLGVAKDASDRDIKKAFRRMAMKYHPDRNPDDNSMDDAFKEVNEAYEVLSDKQKKAAYDQYGHAGVDPNGMGGQGGFGGGAGGFGDIFGDVFGDIFGQQGHGGGRRSHVQRGADLRYTMDLSLEEAVKGCEKTITVPTLVPCEVCDGSGAKPGTSAKTCGTCGGIGQVRMQQGFFSVQQTCPSCHGEGQVVSDPCTSCHGQGRKQQTKKLSVKIPAGVDTGDRIRLSGEGEAGSHGGPSGDLFVQVNVRDHAIFERDGKHLYCEVPISFIDAALGGELEVPTLESRVKLKIPAETQTGKLFRLRGKGIKPVRGGAVGDLLVRVIVETPVNLSGKQKELLREFETAMDERQKHHGPKKHGFFDSVKKFFEDMT</sequence>
<dbReference type="PROSITE" id="PS51188">
    <property type="entry name" value="ZF_CR"/>
    <property type="match status" value="1"/>
</dbReference>
<dbReference type="SUPFAM" id="SSF46565">
    <property type="entry name" value="Chaperone J-domain"/>
    <property type="match status" value="1"/>
</dbReference>
<feature type="domain" description="J" evidence="11">
    <location>
        <begin position="5"/>
        <end position="70"/>
    </location>
</feature>
<feature type="binding site" evidence="9">
    <location>
        <position position="203"/>
    </location>
    <ligand>
        <name>Zn(2+)</name>
        <dbReference type="ChEBI" id="CHEBI:29105"/>
        <label>1</label>
    </ligand>
</feature>
<dbReference type="Gene3D" id="2.60.260.20">
    <property type="entry name" value="Urease metallochaperone UreE, N-terminal domain"/>
    <property type="match status" value="2"/>
</dbReference>
<keyword evidence="3 9" id="KW-0479">Metal-binding</keyword>
<feature type="repeat" description="CXXCXGXG motif" evidence="9">
    <location>
        <begin position="150"/>
        <end position="157"/>
    </location>
</feature>
<dbReference type="PROSITE" id="PS50076">
    <property type="entry name" value="DNAJ_2"/>
    <property type="match status" value="1"/>
</dbReference>
<dbReference type="PANTHER" id="PTHR43096:SF48">
    <property type="entry name" value="CHAPERONE PROTEIN DNAJ"/>
    <property type="match status" value="1"/>
</dbReference>
<feature type="binding site" evidence="9">
    <location>
        <position position="167"/>
    </location>
    <ligand>
        <name>Zn(2+)</name>
        <dbReference type="ChEBI" id="CHEBI:29105"/>
        <label>2</label>
    </ligand>
</feature>
<dbReference type="CDD" id="cd06257">
    <property type="entry name" value="DnaJ"/>
    <property type="match status" value="1"/>
</dbReference>
<dbReference type="NCBIfam" id="TIGR02349">
    <property type="entry name" value="DnaJ_bact"/>
    <property type="match status" value="1"/>
</dbReference>
<comment type="similarity">
    <text evidence="9">Belongs to the DnaJ family.</text>
</comment>
<dbReference type="Gene3D" id="2.10.230.10">
    <property type="entry name" value="Heat shock protein DnaJ, cysteine-rich domain"/>
    <property type="match status" value="1"/>
</dbReference>
<dbReference type="InterPro" id="IPR008971">
    <property type="entry name" value="HSP40/DnaJ_pept-bd"/>
</dbReference>
<dbReference type="InterPro" id="IPR036869">
    <property type="entry name" value="J_dom_sf"/>
</dbReference>
<dbReference type="CDD" id="cd10719">
    <property type="entry name" value="DnaJ_zf"/>
    <property type="match status" value="1"/>
</dbReference>
<name>A0ABY5GSW1_9GAMM</name>
<dbReference type="EMBL" id="CP073344">
    <property type="protein sequence ID" value="UTW03045.1"/>
    <property type="molecule type" value="Genomic_DNA"/>
</dbReference>
<keyword evidence="5 9" id="KW-0863">Zinc-finger</keyword>
<dbReference type="SUPFAM" id="SSF57938">
    <property type="entry name" value="DnaJ/Hsp40 cysteine-rich domain"/>
    <property type="match status" value="1"/>
</dbReference>
<dbReference type="Pfam" id="PF00226">
    <property type="entry name" value="DnaJ"/>
    <property type="match status" value="1"/>
</dbReference>
<comment type="cofactor">
    <cofactor evidence="9">
        <name>Zn(2+)</name>
        <dbReference type="ChEBI" id="CHEBI:29105"/>
    </cofactor>
    <text evidence="9">Binds 2 Zn(2+) ions per monomer.</text>
</comment>
<dbReference type="Pfam" id="PF00684">
    <property type="entry name" value="DnaJ_CXXCXGXG"/>
    <property type="match status" value="1"/>
</dbReference>
<keyword evidence="2 9" id="KW-0235">DNA replication</keyword>
<dbReference type="PROSITE" id="PS00636">
    <property type="entry name" value="DNAJ_1"/>
    <property type="match status" value="1"/>
</dbReference>
<evidence type="ECO:0000313" key="14">
    <source>
        <dbReference type="Proteomes" id="UP001059950"/>
    </source>
</evidence>
<evidence type="ECO:0000256" key="1">
    <source>
        <dbReference type="ARBA" id="ARBA00022490"/>
    </source>
</evidence>
<dbReference type="InterPro" id="IPR001305">
    <property type="entry name" value="HSP_DnaJ_Cys-rich_dom"/>
</dbReference>
<evidence type="ECO:0000256" key="6">
    <source>
        <dbReference type="ARBA" id="ARBA00022833"/>
    </source>
</evidence>
<comment type="domain">
    <text evidence="9">The J domain is necessary and sufficient to stimulate DnaK ATPase activity. Zinc center 1 plays an important role in the autonomous, DnaK-independent chaperone activity of DnaJ. Zinc center 2 is essential for interaction with DnaK and for DnaJ activity.</text>
</comment>
<dbReference type="InterPro" id="IPR001623">
    <property type="entry name" value="DnaJ_domain"/>
</dbReference>
<feature type="domain" description="CR-type" evidence="12">
    <location>
        <begin position="137"/>
        <end position="215"/>
    </location>
</feature>
<feature type="binding site" evidence="9">
    <location>
        <position position="170"/>
    </location>
    <ligand>
        <name>Zn(2+)</name>
        <dbReference type="ChEBI" id="CHEBI:29105"/>
        <label>2</label>
    </ligand>
</feature>
<dbReference type="Pfam" id="PF01556">
    <property type="entry name" value="DnaJ_C"/>
    <property type="match status" value="1"/>
</dbReference>
<reference evidence="13" key="1">
    <citation type="submission" date="2021-04" db="EMBL/GenBank/DDBJ databases">
        <title>Oceanospirillales bacteria with DddD are important DMSP degraders in coastal seawater.</title>
        <authorList>
            <person name="Liu J."/>
        </authorList>
    </citation>
    <scope>NUCLEOTIDE SEQUENCE</scope>
    <source>
        <strain evidence="13">GY6</strain>
    </source>
</reference>
<dbReference type="InterPro" id="IPR012724">
    <property type="entry name" value="DnaJ"/>
</dbReference>
<feature type="repeat" description="CXXCXGXG motif" evidence="9">
    <location>
        <begin position="189"/>
        <end position="196"/>
    </location>
</feature>
<feature type="binding site" evidence="9">
    <location>
        <position position="153"/>
    </location>
    <ligand>
        <name>Zn(2+)</name>
        <dbReference type="ChEBI" id="CHEBI:29105"/>
        <label>1</label>
    </ligand>
</feature>
<keyword evidence="7 9" id="KW-0346">Stress response</keyword>
<keyword evidence="1 9" id="KW-0963">Cytoplasm</keyword>
<dbReference type="Proteomes" id="UP001059950">
    <property type="component" value="Chromosome"/>
</dbReference>
<dbReference type="HAMAP" id="MF_01152">
    <property type="entry name" value="DnaJ"/>
    <property type="match status" value="1"/>
</dbReference>
<evidence type="ECO:0000256" key="3">
    <source>
        <dbReference type="ARBA" id="ARBA00022723"/>
    </source>
</evidence>
<accession>A0ABY5GSW1</accession>
<evidence type="ECO:0000256" key="9">
    <source>
        <dbReference type="HAMAP-Rule" id="MF_01152"/>
    </source>
</evidence>
<feature type="repeat" description="CXXCXGXG motif" evidence="9">
    <location>
        <begin position="167"/>
        <end position="174"/>
    </location>
</feature>
<feature type="binding site" evidence="9">
    <location>
        <position position="189"/>
    </location>
    <ligand>
        <name>Zn(2+)</name>
        <dbReference type="ChEBI" id="CHEBI:29105"/>
        <label>2</label>
    </ligand>
</feature>
<dbReference type="InterPro" id="IPR036410">
    <property type="entry name" value="HSP_DnaJ_Cys-rich_dom_sf"/>
</dbReference>